<feature type="compositionally biased region" description="Basic and acidic residues" evidence="1">
    <location>
        <begin position="433"/>
        <end position="451"/>
    </location>
</feature>
<reference evidence="4 5" key="1">
    <citation type="journal article" date="2019" name="Int. J. Syst. Evol. Microbiol.">
        <title>Thermogemmatispora aurantia sp. nov. and Thermogemmatispora argillosa sp. nov., within the class Ktedonobacteria, and emended description of the genus Thermogemmatispora.</title>
        <authorList>
            <person name="Zheng Y."/>
            <person name="Wang C.M."/>
            <person name="Sakai Y."/>
            <person name="Abe K."/>
            <person name="Yokota A."/>
            <person name="Yabe S."/>
        </authorList>
    </citation>
    <scope>NUCLEOTIDE SEQUENCE [LARGE SCALE GENOMIC DNA]</scope>
    <source>
        <strain evidence="4 5">A1-2</strain>
    </source>
</reference>
<dbReference type="SUPFAM" id="SSF81606">
    <property type="entry name" value="PP2C-like"/>
    <property type="match status" value="1"/>
</dbReference>
<dbReference type="Pfam" id="PF00481">
    <property type="entry name" value="PP2C"/>
    <property type="match status" value="1"/>
</dbReference>
<dbReference type="AlphaFoldDB" id="A0A5J4JZB1"/>
<name>A0A5J4JZB1_9CHLR</name>
<feature type="region of interest" description="Disordered" evidence="1">
    <location>
        <begin position="433"/>
        <end position="474"/>
    </location>
</feature>
<feature type="compositionally biased region" description="Low complexity" evidence="1">
    <location>
        <begin position="558"/>
        <end position="578"/>
    </location>
</feature>
<dbReference type="Gene3D" id="3.60.40.10">
    <property type="entry name" value="PPM-type phosphatase domain"/>
    <property type="match status" value="1"/>
</dbReference>
<dbReference type="Proteomes" id="UP000334820">
    <property type="component" value="Unassembled WGS sequence"/>
</dbReference>
<dbReference type="PROSITE" id="PS51746">
    <property type="entry name" value="PPM_2"/>
    <property type="match status" value="1"/>
</dbReference>
<keyword evidence="2" id="KW-1133">Transmembrane helix</keyword>
<dbReference type="SMART" id="SM00332">
    <property type="entry name" value="PP2Cc"/>
    <property type="match status" value="1"/>
</dbReference>
<dbReference type="GO" id="GO:0004722">
    <property type="term" value="F:protein serine/threonine phosphatase activity"/>
    <property type="evidence" value="ECO:0007669"/>
    <property type="project" value="InterPro"/>
</dbReference>
<evidence type="ECO:0000259" key="3">
    <source>
        <dbReference type="PROSITE" id="PS51746"/>
    </source>
</evidence>
<accession>A0A5J4JZB1</accession>
<dbReference type="InterPro" id="IPR036457">
    <property type="entry name" value="PPM-type-like_dom_sf"/>
</dbReference>
<sequence length="900" mass="95787">MSTYQLCSAERKNIGLLSTVLGPLLGALLIALQLLWPVAAVAAPGGGGVDVGKSQVLDLVGAAVVRLLVTYSPGHASSGQLPLMSTSEGSVSDEPVPLSLPGTQCTGLGVLVRSWQPRGADDLNAWVLTDGDLVSRQRLCGNSGSTGNLPDQLTSIDIYSSSTGLGTLLTHITCAGSPLSCSNRGQLLPNGGSSCPIALSNCAHALVLVPFHSAYVLPYADLASLSSVGQATTFGLELTDASGAPPTQASQAPNFLIPELVGGQERPVNTATSTPGELQEAGMPIVNQAGQVVGLQLLSGEASDASQVDVLLRGFNLLAAPTNLLLPHWRSGVEDYYRSQYQQAKAEFQQALTLSQNQLRGAQQFLQLINQRLQTQATGQAQPQEAGSEGSFAGLPLLVWGGLVGLLLLVLILLFITLTVGRVRRRKELERFRKEEEEAKRQADLEAERQRQRVRTLQAQPPVAAPAARLQQSPVERDERAAAAMTTAGPGTVLHCPRCKQQVSRGVEYCPSCGVLLSPSTSGLRLRALVPPEAAAPQSAPPMPGPDMPAANEMQAAAFSAPPASAQSAPSPSLSDQPTFVLPPLSEQPTQAIIAPAADRSEGKTQVIRGRQRMKSLQLVVGHRTDPGIKRRHKPNEDNLLAILGGRQLGGQLLPWGLFVVADGMGGHANGQDASRLAIQTIVDYVLPSLLREHELGNNDYQRLLVEGVQSANQTLHEQNLREHADMGTTMTTALIVGSVAYVANVGDSRTYLYREGRGLKKVTQDHSVVASLVEAGIIKPEDIYTHPKRNQIYRSLGEKPIVEVDPFREELQPGDKLLLCSDGLWDMTRDPHIEAVLRKPADPQQLVDDLVQLALDGGGEDNISVIVVQLVEGTRAKSVSSLQVLAQPDQFALPTLPQS</sequence>
<dbReference type="CDD" id="cd00143">
    <property type="entry name" value="PP2Cc"/>
    <property type="match status" value="1"/>
</dbReference>
<comment type="caution">
    <text evidence="4">The sequence shown here is derived from an EMBL/GenBank/DDBJ whole genome shotgun (WGS) entry which is preliminary data.</text>
</comment>
<dbReference type="InterPro" id="IPR001932">
    <property type="entry name" value="PPM-type_phosphatase-like_dom"/>
</dbReference>
<dbReference type="InterPro" id="IPR015655">
    <property type="entry name" value="PP2C"/>
</dbReference>
<evidence type="ECO:0000313" key="5">
    <source>
        <dbReference type="Proteomes" id="UP000334820"/>
    </source>
</evidence>
<organism evidence="4 5">
    <name type="scientific">Thermogemmatispora aurantia</name>
    <dbReference type="NCBI Taxonomy" id="2045279"/>
    <lineage>
        <taxon>Bacteria</taxon>
        <taxon>Bacillati</taxon>
        <taxon>Chloroflexota</taxon>
        <taxon>Ktedonobacteria</taxon>
        <taxon>Thermogemmatisporales</taxon>
        <taxon>Thermogemmatisporaceae</taxon>
        <taxon>Thermogemmatispora</taxon>
    </lineage>
</organism>
<feature type="region of interest" description="Disordered" evidence="1">
    <location>
        <begin position="558"/>
        <end position="579"/>
    </location>
</feature>
<protein>
    <recommendedName>
        <fullName evidence="3">PPM-type phosphatase domain-containing protein</fullName>
    </recommendedName>
</protein>
<feature type="compositionally biased region" description="Low complexity" evidence="1">
    <location>
        <begin position="458"/>
        <end position="472"/>
    </location>
</feature>
<proteinExistence type="predicted"/>
<keyword evidence="5" id="KW-1185">Reference proteome</keyword>
<evidence type="ECO:0000256" key="1">
    <source>
        <dbReference type="SAM" id="MobiDB-lite"/>
    </source>
</evidence>
<keyword evidence="2" id="KW-0472">Membrane</keyword>
<dbReference type="SMART" id="SM00331">
    <property type="entry name" value="PP2C_SIG"/>
    <property type="match status" value="1"/>
</dbReference>
<gene>
    <name evidence="4" type="ORF">KTAU_10750</name>
</gene>
<evidence type="ECO:0000256" key="2">
    <source>
        <dbReference type="SAM" id="Phobius"/>
    </source>
</evidence>
<dbReference type="EMBL" id="BKZV01000001">
    <property type="protein sequence ID" value="GER82438.1"/>
    <property type="molecule type" value="Genomic_DNA"/>
</dbReference>
<evidence type="ECO:0000313" key="4">
    <source>
        <dbReference type="EMBL" id="GER82438.1"/>
    </source>
</evidence>
<dbReference type="RefSeq" id="WP_170293067.1">
    <property type="nucleotide sequence ID" value="NZ_BKZV01000001.1"/>
</dbReference>
<feature type="transmembrane region" description="Helical" evidence="2">
    <location>
        <begin position="397"/>
        <end position="421"/>
    </location>
</feature>
<keyword evidence="2" id="KW-0812">Transmembrane</keyword>
<dbReference type="PANTHER" id="PTHR47992">
    <property type="entry name" value="PROTEIN PHOSPHATASE"/>
    <property type="match status" value="1"/>
</dbReference>
<feature type="domain" description="PPM-type phosphatase" evidence="3">
    <location>
        <begin position="620"/>
        <end position="871"/>
    </location>
</feature>